<accession>A0AAV5TEV9</accession>
<name>A0AAV5TEV9_9BILA</name>
<organism evidence="2 3">
    <name type="scientific">Pristionchus entomophagus</name>
    <dbReference type="NCBI Taxonomy" id="358040"/>
    <lineage>
        <taxon>Eukaryota</taxon>
        <taxon>Metazoa</taxon>
        <taxon>Ecdysozoa</taxon>
        <taxon>Nematoda</taxon>
        <taxon>Chromadorea</taxon>
        <taxon>Rhabditida</taxon>
        <taxon>Rhabditina</taxon>
        <taxon>Diplogasteromorpha</taxon>
        <taxon>Diplogasteroidea</taxon>
        <taxon>Neodiplogasteridae</taxon>
        <taxon>Pristionchus</taxon>
    </lineage>
</organism>
<evidence type="ECO:0000313" key="3">
    <source>
        <dbReference type="Proteomes" id="UP001432027"/>
    </source>
</evidence>
<dbReference type="SUPFAM" id="SSF55797">
    <property type="entry name" value="PR-1-like"/>
    <property type="match status" value="1"/>
</dbReference>
<feature type="non-terminal residue" evidence="2">
    <location>
        <position position="153"/>
    </location>
</feature>
<proteinExistence type="predicted"/>
<dbReference type="InterPro" id="IPR014044">
    <property type="entry name" value="CAP_dom"/>
</dbReference>
<evidence type="ECO:0000259" key="1">
    <source>
        <dbReference type="SMART" id="SM00198"/>
    </source>
</evidence>
<sequence>ITDSQLVQLHQMGTQRSPIVVDKELENGAAKWNQAGDNIFDRYWFIKRNTGGQNIYFAWQPTEMTEYLARAAVQAFYQEKKFYDYSHPNFNHDASHFTNMIWKSTNRIGIAVYIKKFYNQHGGCHIQAGPLRPLTGHMVAIHEWPRGNTMTAQ</sequence>
<dbReference type="InterPro" id="IPR001283">
    <property type="entry name" value="CRISP-related"/>
</dbReference>
<dbReference type="Proteomes" id="UP001432027">
    <property type="component" value="Unassembled WGS sequence"/>
</dbReference>
<evidence type="ECO:0000313" key="2">
    <source>
        <dbReference type="EMBL" id="GMS93167.1"/>
    </source>
</evidence>
<gene>
    <name evidence="2" type="ORF">PENTCL1PPCAC_15342</name>
</gene>
<dbReference type="InterPro" id="IPR035940">
    <property type="entry name" value="CAP_sf"/>
</dbReference>
<dbReference type="SMART" id="SM00198">
    <property type="entry name" value="SCP"/>
    <property type="match status" value="1"/>
</dbReference>
<dbReference type="Gene3D" id="3.40.33.10">
    <property type="entry name" value="CAP"/>
    <property type="match status" value="1"/>
</dbReference>
<feature type="domain" description="SCP" evidence="1">
    <location>
        <begin position="1"/>
        <end position="151"/>
    </location>
</feature>
<dbReference type="EMBL" id="BTSX01000004">
    <property type="protein sequence ID" value="GMS93167.1"/>
    <property type="molecule type" value="Genomic_DNA"/>
</dbReference>
<protein>
    <recommendedName>
        <fullName evidence="1">SCP domain-containing protein</fullName>
    </recommendedName>
</protein>
<reference evidence="2" key="1">
    <citation type="submission" date="2023-10" db="EMBL/GenBank/DDBJ databases">
        <title>Genome assembly of Pristionchus species.</title>
        <authorList>
            <person name="Yoshida K."/>
            <person name="Sommer R.J."/>
        </authorList>
    </citation>
    <scope>NUCLEOTIDE SEQUENCE</scope>
    <source>
        <strain evidence="2">RS0144</strain>
    </source>
</reference>
<dbReference type="PANTHER" id="PTHR10334">
    <property type="entry name" value="CYSTEINE-RICH SECRETORY PROTEIN-RELATED"/>
    <property type="match status" value="1"/>
</dbReference>
<feature type="non-terminal residue" evidence="2">
    <location>
        <position position="1"/>
    </location>
</feature>
<dbReference type="AlphaFoldDB" id="A0AAV5TEV9"/>
<comment type="caution">
    <text evidence="2">The sequence shown here is derived from an EMBL/GenBank/DDBJ whole genome shotgun (WGS) entry which is preliminary data.</text>
</comment>
<keyword evidence="3" id="KW-1185">Reference proteome</keyword>
<dbReference type="Pfam" id="PF00188">
    <property type="entry name" value="CAP"/>
    <property type="match status" value="1"/>
</dbReference>